<comment type="caution">
    <text evidence="1">The sequence shown here is derived from an EMBL/GenBank/DDBJ whole genome shotgun (WGS) entry which is preliminary data.</text>
</comment>
<dbReference type="CDD" id="cd00090">
    <property type="entry name" value="HTH_ARSR"/>
    <property type="match status" value="1"/>
</dbReference>
<organism evidence="1 2">
    <name type="scientific">Clostridium senegalense</name>
    <dbReference type="NCBI Taxonomy" id="1465809"/>
    <lineage>
        <taxon>Bacteria</taxon>
        <taxon>Bacillati</taxon>
        <taxon>Bacillota</taxon>
        <taxon>Clostridia</taxon>
        <taxon>Eubacteriales</taxon>
        <taxon>Clostridiaceae</taxon>
        <taxon>Clostridium</taxon>
    </lineage>
</organism>
<evidence type="ECO:0000313" key="1">
    <source>
        <dbReference type="EMBL" id="NEU05646.1"/>
    </source>
</evidence>
<dbReference type="InterPro" id="IPR036388">
    <property type="entry name" value="WH-like_DNA-bd_sf"/>
</dbReference>
<name>A0A6M0H4I6_9CLOT</name>
<dbReference type="RefSeq" id="WP_199870373.1">
    <property type="nucleotide sequence ID" value="NZ_JAAGPU010000024.1"/>
</dbReference>
<dbReference type="Pfam" id="PF12840">
    <property type="entry name" value="HTH_20"/>
    <property type="match status" value="1"/>
</dbReference>
<sequence>MNDINKIMLNPIRMRIIQTMATSKSSTASELCEKIKDVPRTTMYRHINTLIDNNILSVVSEKKIRGSIERTLTLNITEIAKHNTIENADENAFGFLMNTYSKFHNYFNNKNSNPGKDKVFLNNTILMMSDIEFDKFLEELRELILKYNFDSSKVRKARDISIISSPNCEN</sequence>
<protein>
    <submittedName>
        <fullName evidence="1">Helix-turn-helix domain-containing protein</fullName>
    </submittedName>
</protein>
<dbReference type="Proteomes" id="UP000481872">
    <property type="component" value="Unassembled WGS sequence"/>
</dbReference>
<proteinExistence type="predicted"/>
<dbReference type="SUPFAM" id="SSF46785">
    <property type="entry name" value="Winged helix' DNA-binding domain"/>
    <property type="match status" value="1"/>
</dbReference>
<dbReference type="InterPro" id="IPR011991">
    <property type="entry name" value="ArsR-like_HTH"/>
</dbReference>
<keyword evidence="2" id="KW-1185">Reference proteome</keyword>
<dbReference type="AlphaFoldDB" id="A0A6M0H4I6"/>
<dbReference type="Gene3D" id="1.10.10.10">
    <property type="entry name" value="Winged helix-like DNA-binding domain superfamily/Winged helix DNA-binding domain"/>
    <property type="match status" value="1"/>
</dbReference>
<evidence type="ECO:0000313" key="2">
    <source>
        <dbReference type="Proteomes" id="UP000481872"/>
    </source>
</evidence>
<accession>A0A6M0H4I6</accession>
<dbReference type="EMBL" id="JAAGPU010000024">
    <property type="protein sequence ID" value="NEU05646.1"/>
    <property type="molecule type" value="Genomic_DNA"/>
</dbReference>
<dbReference type="Gene3D" id="6.10.140.2180">
    <property type="match status" value="1"/>
</dbReference>
<dbReference type="InterPro" id="IPR036390">
    <property type="entry name" value="WH_DNA-bd_sf"/>
</dbReference>
<reference evidence="1 2" key="1">
    <citation type="submission" date="2020-02" db="EMBL/GenBank/DDBJ databases">
        <title>Genome assembly of a novel Clostridium senegalense strain.</title>
        <authorList>
            <person name="Gupta T.B."/>
            <person name="Jauregui R."/>
            <person name="Maclean P."/>
            <person name="Nawarathana A."/>
            <person name="Brightwell G."/>
        </authorList>
    </citation>
    <scope>NUCLEOTIDE SEQUENCE [LARGE SCALE GENOMIC DNA]</scope>
    <source>
        <strain evidence="1 2">AGRFS4</strain>
    </source>
</reference>
<gene>
    <name evidence="1" type="ORF">G3M99_12430</name>
</gene>